<dbReference type="RefSeq" id="WP_147686580.1">
    <property type="nucleotide sequence ID" value="NZ_VDUX01000004.1"/>
</dbReference>
<dbReference type="GO" id="GO:0016787">
    <property type="term" value="F:hydrolase activity"/>
    <property type="evidence" value="ECO:0007669"/>
    <property type="project" value="UniProtKB-KW"/>
</dbReference>
<evidence type="ECO:0000259" key="2">
    <source>
        <dbReference type="Pfam" id="PF20434"/>
    </source>
</evidence>
<evidence type="ECO:0000313" key="4">
    <source>
        <dbReference type="Proteomes" id="UP000321571"/>
    </source>
</evidence>
<comment type="caution">
    <text evidence="3">The sequence shown here is derived from an EMBL/GenBank/DDBJ whole genome shotgun (WGS) entry which is preliminary data.</text>
</comment>
<evidence type="ECO:0000313" key="3">
    <source>
        <dbReference type="EMBL" id="TXL60891.1"/>
    </source>
</evidence>
<dbReference type="InterPro" id="IPR050300">
    <property type="entry name" value="GDXG_lipolytic_enzyme"/>
</dbReference>
<keyword evidence="1 3" id="KW-0378">Hydrolase</keyword>
<dbReference type="InterPro" id="IPR049492">
    <property type="entry name" value="BD-FAE-like_dom"/>
</dbReference>
<dbReference type="InterPro" id="IPR029058">
    <property type="entry name" value="AB_hydrolase_fold"/>
</dbReference>
<gene>
    <name evidence="3" type="ORF">FHP06_10750</name>
</gene>
<feature type="domain" description="BD-FAE-like" evidence="2">
    <location>
        <begin position="152"/>
        <end position="358"/>
    </location>
</feature>
<reference evidence="3 4" key="1">
    <citation type="submission" date="2019-06" db="EMBL/GenBank/DDBJ databases">
        <title>Aeromicrobium sp. nov., isolated from a maize field.</title>
        <authorList>
            <person name="Lin S.-Y."/>
            <person name="Tsai C.-F."/>
            <person name="Young C.-C."/>
        </authorList>
    </citation>
    <scope>NUCLEOTIDE SEQUENCE [LARGE SCALE GENOMIC DNA]</scope>
    <source>
        <strain evidence="3 4">CC-CFT486</strain>
    </source>
</reference>
<dbReference type="AlphaFoldDB" id="A0A5C8NJB8"/>
<accession>A0A5C8NJB8</accession>
<dbReference type="PANTHER" id="PTHR48081">
    <property type="entry name" value="AB HYDROLASE SUPERFAMILY PROTEIN C4A8.06C"/>
    <property type="match status" value="1"/>
</dbReference>
<dbReference type="Pfam" id="PF20434">
    <property type="entry name" value="BD-FAE"/>
    <property type="match status" value="1"/>
</dbReference>
<evidence type="ECO:0000256" key="1">
    <source>
        <dbReference type="ARBA" id="ARBA00022801"/>
    </source>
</evidence>
<name>A0A5C8NJB8_9ACTN</name>
<sequence>MSAGFRRRQIALAALAFNAIRPPKNPWAGIPGFALGWPTSELAPHLLTAGLADTAAELLLRKDRSKLGLLAAAAAAGMLSHSIARSRRTGTELDEALRESIGENYLETLDLAGPLDLRVPRGSVARPFHLRRRDVGWIRNVQYVEGGRRARLDIYRPKDRDLTNAPVLLQIHGGAWTIGAKEEQGLILMNRLAQQGWVCVASNYRLAPKHRWPTQIVDVKRAVAWIHENIADYGGDPSYLAITGGSAGGHLSALAALTPNLKDYQPGFEDADTSVDACVPFYGVYDVAGLTGPMSVEMRDRFIAPWVFKKSAQDAMDEFVQASPIAQVDEHAPDFFVIHGANDTLAPVQQARDFVEALRKKSAATVTYAELPGAQHAFEVFSSYRSQHATGAAQRWLQWHRARWAQAQTDATSRR</sequence>
<dbReference type="SUPFAM" id="SSF53474">
    <property type="entry name" value="alpha/beta-Hydrolases"/>
    <property type="match status" value="1"/>
</dbReference>
<dbReference type="PANTHER" id="PTHR48081:SF33">
    <property type="entry name" value="KYNURENINE FORMAMIDASE"/>
    <property type="match status" value="1"/>
</dbReference>
<dbReference type="EMBL" id="VDUX01000004">
    <property type="protein sequence ID" value="TXL60891.1"/>
    <property type="molecule type" value="Genomic_DNA"/>
</dbReference>
<dbReference type="Proteomes" id="UP000321571">
    <property type="component" value="Unassembled WGS sequence"/>
</dbReference>
<proteinExistence type="predicted"/>
<dbReference type="OrthoDB" id="9803828at2"/>
<organism evidence="3 4">
    <name type="scientific">Aeromicrobium terrae</name>
    <dbReference type="NCBI Taxonomy" id="2498846"/>
    <lineage>
        <taxon>Bacteria</taxon>
        <taxon>Bacillati</taxon>
        <taxon>Actinomycetota</taxon>
        <taxon>Actinomycetes</taxon>
        <taxon>Propionibacteriales</taxon>
        <taxon>Nocardioidaceae</taxon>
        <taxon>Aeromicrobium</taxon>
    </lineage>
</organism>
<keyword evidence="4" id="KW-1185">Reference proteome</keyword>
<protein>
    <submittedName>
        <fullName evidence="3">Alpha/beta hydrolase</fullName>
    </submittedName>
</protein>
<dbReference type="Gene3D" id="3.40.50.1820">
    <property type="entry name" value="alpha/beta hydrolase"/>
    <property type="match status" value="1"/>
</dbReference>